<dbReference type="SUPFAM" id="SSF52540">
    <property type="entry name" value="P-loop containing nucleoside triphosphate hydrolases"/>
    <property type="match status" value="2"/>
</dbReference>
<evidence type="ECO:0000256" key="15">
    <source>
        <dbReference type="ARBA" id="ARBA00039316"/>
    </source>
</evidence>
<reference evidence="18 19" key="1">
    <citation type="journal article" date="2016" name="Genome Announc.">
        <title>Draft Genome Sequence of the Anaerobic Ammonium-Oxidizing Bacterium 'Candidatus Brocadia sp. 40'.</title>
        <authorList>
            <person name="Ali M."/>
            <person name="Haroon M.F."/>
            <person name="Narita Y."/>
            <person name="Zhang L."/>
            <person name="Rangel Shaw D."/>
            <person name="Okabe S."/>
            <person name="Saikaly P.E."/>
        </authorList>
    </citation>
    <scope>NUCLEOTIDE SEQUENCE [LARGE SCALE GENOMIC DNA]</scope>
    <source>
        <strain evidence="18 19">40</strain>
    </source>
</reference>
<evidence type="ECO:0000256" key="16">
    <source>
        <dbReference type="ARBA" id="ARBA00042156"/>
    </source>
</evidence>
<dbReference type="Gene3D" id="1.10.8.280">
    <property type="entry name" value="ABC transporter ATPase domain-like"/>
    <property type="match status" value="1"/>
</dbReference>
<evidence type="ECO:0000313" key="18">
    <source>
        <dbReference type="EMBL" id="OQD45264.1"/>
    </source>
</evidence>
<keyword evidence="9" id="KW-0862">Zinc</keyword>
<keyword evidence="8" id="KW-0863">Zinc-finger</keyword>
<keyword evidence="3" id="KW-0479">Metal-binding</keyword>
<dbReference type="InterPro" id="IPR003439">
    <property type="entry name" value="ABC_transporter-like_ATP-bd"/>
</dbReference>
<evidence type="ECO:0000256" key="1">
    <source>
        <dbReference type="ARBA" id="ARBA00004496"/>
    </source>
</evidence>
<dbReference type="PANTHER" id="PTHR43152:SF3">
    <property type="entry name" value="UVRABC SYSTEM PROTEIN A"/>
    <property type="match status" value="1"/>
</dbReference>
<dbReference type="GO" id="GO:0016887">
    <property type="term" value="F:ATP hydrolysis activity"/>
    <property type="evidence" value="ECO:0007669"/>
    <property type="project" value="InterPro"/>
</dbReference>
<dbReference type="NCBIfam" id="NF001503">
    <property type="entry name" value="PRK00349.1"/>
    <property type="match status" value="1"/>
</dbReference>
<dbReference type="InterPro" id="IPR041102">
    <property type="entry name" value="UvrA_inter"/>
</dbReference>
<keyword evidence="6" id="KW-0227">DNA damage</keyword>
<dbReference type="GO" id="GO:0006289">
    <property type="term" value="P:nucleotide-excision repair"/>
    <property type="evidence" value="ECO:0007669"/>
    <property type="project" value="InterPro"/>
</dbReference>
<name>A0A1V6LYM1_9BACT</name>
<sequence length="942" mass="105070">MIKKSIIARGIRVNNLKNINIEIPHKKFVVITGVSGSGKSSLAFDTLFAEGQRRYVESFSAYARQFLERMDKPDIDHIEGIPPAIAIQQKNPVKNRRSTVGTATEINDYLRLLFARIGKTYCTNCKRHVQIDSISHIVETILSLPEGTRFQVAFPITVSQKVSGQSQVDLLKERGLVRILADNSLIDITATTPDWDIRNAKSVYGIIDRLTVKDVIKERLTDALETAYRLGSGHLSIFLSLQNPTLHSGIPVPGIPMTIQGSPWIELKYSKQFLCSYCALEYPEPVPGLFSFNNPIGACPKCQGFGYTIEIDIDSVIPNKEKTLREGAIAPWNTPTYRSLYEALEKAASKYHIPLDAPFHKLTKEQIHLIWEGTKEFCGIRDFFAWLEQRKYKMHVRVFLSKYRGYTLCPACNGKRLQGQALNVTVNHKNIADICAMTIDEACQFFRELQLTEYEKIIAHMLLQEVQKRLDYLIKVGLGYLNLDRMTRTLSGGEAQRVNLTTSLGSSLVNTLYILDEPSIGLHSRDTDRLIQILERLRDIGNTVVVVEHDREVIKAADEIIDLGPGAGENGGVVVFHGPFKNLSAHNGSLTGQYLKGNKAIKTPSRRRMVGNRALVLKGASQNNLKNIDVTFPLNMMVCVTGVSGSGKSTLIQDTLYGAIKKKREGFTGFIGKHDGIKGTQFINDVILVDQSPIGRTPRSNPITYVKIFDEIRKLFASSRDAKIRNLNTSSFSFNVAGGRCEHCEGAGTIRVDMQFLADIYVTCDKCDGKRFIKKVLDTKYKNKNIHEILEMTVNEAFIFFYDSPRITKGLKFLQDTGLGYLRLGQPATTLSGGEAQRLKIATYMAQENPDAMLFIFDEPTIGLHMDDVQKLLVCFQGLIQAGHSLIVVEHNLDVIKSADYVIDLGPEAGSAGGYIVGCGTPEEISLIKTSHTGRYLKPYLS</sequence>
<protein>
    <recommendedName>
        <fullName evidence="15">UvrABC system protein A</fullName>
    </recommendedName>
    <alternativeName>
        <fullName evidence="16">Excinuclease ABC subunit A</fullName>
    </alternativeName>
</protein>
<keyword evidence="5" id="KW-0547">Nucleotide-binding</keyword>
<dbReference type="InterPro" id="IPR041552">
    <property type="entry name" value="UvrA_DNA-bd"/>
</dbReference>
<evidence type="ECO:0000256" key="6">
    <source>
        <dbReference type="ARBA" id="ARBA00022763"/>
    </source>
</evidence>
<evidence type="ECO:0000256" key="2">
    <source>
        <dbReference type="ARBA" id="ARBA00022490"/>
    </source>
</evidence>
<organism evidence="18 19">
    <name type="scientific">Candidatus Brocadia sapporoensis</name>
    <dbReference type="NCBI Taxonomy" id="392547"/>
    <lineage>
        <taxon>Bacteria</taxon>
        <taxon>Pseudomonadati</taxon>
        <taxon>Planctomycetota</taxon>
        <taxon>Candidatus Brocadiia</taxon>
        <taxon>Candidatus Brocadiales</taxon>
        <taxon>Candidatus Brocadiaceae</taxon>
        <taxon>Candidatus Brocadia</taxon>
    </lineage>
</organism>
<dbReference type="Gene3D" id="3.40.50.300">
    <property type="entry name" value="P-loop containing nucleotide triphosphate hydrolases"/>
    <property type="match status" value="2"/>
</dbReference>
<evidence type="ECO:0000256" key="14">
    <source>
        <dbReference type="ARBA" id="ARBA00038000"/>
    </source>
</evidence>
<dbReference type="Proteomes" id="UP000242219">
    <property type="component" value="Unassembled WGS sequence"/>
</dbReference>
<keyword evidence="13" id="KW-0234">DNA repair</keyword>
<keyword evidence="11" id="KW-0267">Excision nuclease</keyword>
<comment type="caution">
    <text evidence="18">The sequence shown here is derived from an EMBL/GenBank/DDBJ whole genome shotgun (WGS) entry which is preliminary data.</text>
</comment>
<dbReference type="PROSITE" id="PS50893">
    <property type="entry name" value="ABC_TRANSPORTER_2"/>
    <property type="match status" value="1"/>
</dbReference>
<dbReference type="InterPro" id="IPR017871">
    <property type="entry name" value="ABC_transporter-like_CS"/>
</dbReference>
<dbReference type="GO" id="GO:0008270">
    <property type="term" value="F:zinc ion binding"/>
    <property type="evidence" value="ECO:0007669"/>
    <property type="project" value="UniProtKB-KW"/>
</dbReference>
<evidence type="ECO:0000256" key="5">
    <source>
        <dbReference type="ARBA" id="ARBA00022741"/>
    </source>
</evidence>
<keyword evidence="2" id="KW-0963">Cytoplasm</keyword>
<comment type="subcellular location">
    <subcellularLocation>
        <location evidence="1">Cytoplasm</location>
    </subcellularLocation>
</comment>
<evidence type="ECO:0000256" key="9">
    <source>
        <dbReference type="ARBA" id="ARBA00022833"/>
    </source>
</evidence>
<evidence type="ECO:0000256" key="11">
    <source>
        <dbReference type="ARBA" id="ARBA00022881"/>
    </source>
</evidence>
<dbReference type="InterPro" id="IPR004602">
    <property type="entry name" value="UvrA"/>
</dbReference>
<evidence type="ECO:0000313" key="19">
    <source>
        <dbReference type="Proteomes" id="UP000242219"/>
    </source>
</evidence>
<evidence type="ECO:0000256" key="7">
    <source>
        <dbReference type="ARBA" id="ARBA00022769"/>
    </source>
</evidence>
<dbReference type="GO" id="GO:0005737">
    <property type="term" value="C:cytoplasm"/>
    <property type="evidence" value="ECO:0007669"/>
    <property type="project" value="UniProtKB-SubCell"/>
</dbReference>
<dbReference type="Gene3D" id="3.30.1490.20">
    <property type="entry name" value="ATP-grasp fold, A domain"/>
    <property type="match status" value="1"/>
</dbReference>
<keyword evidence="10" id="KW-0067">ATP-binding</keyword>
<evidence type="ECO:0000256" key="10">
    <source>
        <dbReference type="ARBA" id="ARBA00022840"/>
    </source>
</evidence>
<dbReference type="GO" id="GO:0004518">
    <property type="term" value="F:nuclease activity"/>
    <property type="evidence" value="ECO:0007669"/>
    <property type="project" value="UniProtKB-KW"/>
</dbReference>
<evidence type="ECO:0000256" key="3">
    <source>
        <dbReference type="ARBA" id="ARBA00022723"/>
    </source>
</evidence>
<dbReference type="RefSeq" id="WP_070067558.1">
    <property type="nucleotide sequence ID" value="NZ_MJUW02000099.1"/>
</dbReference>
<evidence type="ECO:0000256" key="13">
    <source>
        <dbReference type="ARBA" id="ARBA00023204"/>
    </source>
</evidence>
<feature type="domain" description="ABC transporter" evidence="17">
    <location>
        <begin position="610"/>
        <end position="932"/>
    </location>
</feature>
<dbReference type="InterPro" id="IPR013815">
    <property type="entry name" value="ATP_grasp_subdomain_1"/>
</dbReference>
<keyword evidence="4" id="KW-0677">Repeat</keyword>
<dbReference type="NCBIfam" id="TIGR00630">
    <property type="entry name" value="uvra"/>
    <property type="match status" value="1"/>
</dbReference>
<comment type="similarity">
    <text evidence="14">Belongs to the ABC transporter superfamily. UvrA family.</text>
</comment>
<dbReference type="Pfam" id="PF17755">
    <property type="entry name" value="UvrA_DNA-bind"/>
    <property type="match status" value="1"/>
</dbReference>
<evidence type="ECO:0000259" key="17">
    <source>
        <dbReference type="PROSITE" id="PS50893"/>
    </source>
</evidence>
<keyword evidence="19" id="KW-1185">Reference proteome</keyword>
<dbReference type="GO" id="GO:0005524">
    <property type="term" value="F:ATP binding"/>
    <property type="evidence" value="ECO:0007669"/>
    <property type="project" value="UniProtKB-KW"/>
</dbReference>
<dbReference type="Pfam" id="PF17760">
    <property type="entry name" value="UvrA_inter"/>
    <property type="match status" value="1"/>
</dbReference>
<gene>
    <name evidence="18" type="ORF">BIY37_09335</name>
</gene>
<evidence type="ECO:0000256" key="12">
    <source>
        <dbReference type="ARBA" id="ARBA00023125"/>
    </source>
</evidence>
<dbReference type="Gene3D" id="1.20.1580.10">
    <property type="entry name" value="ABC transporter ATPase like domain"/>
    <property type="match status" value="2"/>
</dbReference>
<evidence type="ECO:0000256" key="4">
    <source>
        <dbReference type="ARBA" id="ARBA00022737"/>
    </source>
</evidence>
<dbReference type="PANTHER" id="PTHR43152">
    <property type="entry name" value="UVRABC SYSTEM PROTEIN A"/>
    <property type="match status" value="1"/>
</dbReference>
<dbReference type="PROSITE" id="PS00211">
    <property type="entry name" value="ABC_TRANSPORTER_1"/>
    <property type="match status" value="1"/>
</dbReference>
<dbReference type="AlphaFoldDB" id="A0A1V6LYM1"/>
<keyword evidence="12" id="KW-0238">DNA-binding</keyword>
<evidence type="ECO:0000256" key="8">
    <source>
        <dbReference type="ARBA" id="ARBA00022771"/>
    </source>
</evidence>
<dbReference type="EMBL" id="MJUW02000099">
    <property type="protein sequence ID" value="OQD45264.1"/>
    <property type="molecule type" value="Genomic_DNA"/>
</dbReference>
<dbReference type="GO" id="GO:0003677">
    <property type="term" value="F:DNA binding"/>
    <property type="evidence" value="ECO:0007669"/>
    <property type="project" value="UniProtKB-KW"/>
</dbReference>
<dbReference type="GO" id="GO:0009380">
    <property type="term" value="C:excinuclease repair complex"/>
    <property type="evidence" value="ECO:0007669"/>
    <property type="project" value="InterPro"/>
</dbReference>
<keyword evidence="7" id="KW-0228">DNA excision</keyword>
<accession>A0A1V6LYM1</accession>
<dbReference type="InterPro" id="IPR027417">
    <property type="entry name" value="P-loop_NTPase"/>
</dbReference>
<proteinExistence type="inferred from homology"/>